<evidence type="ECO:0000256" key="1">
    <source>
        <dbReference type="SAM" id="MobiDB-lite"/>
    </source>
</evidence>
<reference evidence="2" key="1">
    <citation type="journal article" date="2014" name="Int. J. Syst. Evol. Microbiol.">
        <title>Complete genome sequence of Corynebacterium casei LMG S-19264T (=DSM 44701T), isolated from a smear-ripened cheese.</title>
        <authorList>
            <consortium name="US DOE Joint Genome Institute (JGI-PGF)"/>
            <person name="Walter F."/>
            <person name="Albersmeier A."/>
            <person name="Kalinowski J."/>
            <person name="Ruckert C."/>
        </authorList>
    </citation>
    <scope>NUCLEOTIDE SEQUENCE</scope>
    <source>
        <strain evidence="2">JCM 3302</strain>
    </source>
</reference>
<organism evidence="2 3">
    <name type="scientific">Streptomyces spiralis</name>
    <dbReference type="NCBI Taxonomy" id="66376"/>
    <lineage>
        <taxon>Bacteria</taxon>
        <taxon>Bacillati</taxon>
        <taxon>Actinomycetota</taxon>
        <taxon>Actinomycetes</taxon>
        <taxon>Kitasatosporales</taxon>
        <taxon>Streptomycetaceae</taxon>
        <taxon>Streptomyces</taxon>
    </lineage>
</organism>
<dbReference type="Gene3D" id="2.40.10.10">
    <property type="entry name" value="Trypsin-like serine proteases"/>
    <property type="match status" value="2"/>
</dbReference>
<gene>
    <name evidence="2" type="ORF">GCM10014715_47930</name>
</gene>
<evidence type="ECO:0000313" key="3">
    <source>
        <dbReference type="Proteomes" id="UP000641386"/>
    </source>
</evidence>
<dbReference type="EMBL" id="BNBC01000023">
    <property type="protein sequence ID" value="GHE85966.1"/>
    <property type="molecule type" value="Genomic_DNA"/>
</dbReference>
<dbReference type="InterPro" id="IPR043504">
    <property type="entry name" value="Peptidase_S1_PA_chymotrypsin"/>
</dbReference>
<dbReference type="RefSeq" id="WP_189903402.1">
    <property type="nucleotide sequence ID" value="NZ_BNBC01000023.1"/>
</dbReference>
<evidence type="ECO:0000313" key="2">
    <source>
        <dbReference type="EMBL" id="GHE85966.1"/>
    </source>
</evidence>
<dbReference type="Proteomes" id="UP000641386">
    <property type="component" value="Unassembled WGS sequence"/>
</dbReference>
<proteinExistence type="predicted"/>
<keyword evidence="3" id="KW-1185">Reference proteome</keyword>
<dbReference type="AlphaFoldDB" id="A0A919A4F6"/>
<feature type="compositionally biased region" description="Polar residues" evidence="1">
    <location>
        <begin position="16"/>
        <end position="31"/>
    </location>
</feature>
<comment type="caution">
    <text evidence="2">The sequence shown here is derived from an EMBL/GenBank/DDBJ whole genome shotgun (WGS) entry which is preliminary data.</text>
</comment>
<sequence length="52" mass="5121">MCAAPADLGVPPLDGTTASGPLSGGSDTCTSDSIAPFRAMTEVLSPYGVTPH</sequence>
<protein>
    <submittedName>
        <fullName evidence="2">Uncharacterized protein</fullName>
    </submittedName>
</protein>
<reference evidence="2" key="2">
    <citation type="submission" date="2020-09" db="EMBL/GenBank/DDBJ databases">
        <authorList>
            <person name="Sun Q."/>
            <person name="Ohkuma M."/>
        </authorList>
    </citation>
    <scope>NUCLEOTIDE SEQUENCE</scope>
    <source>
        <strain evidence="2">JCM 3302</strain>
    </source>
</reference>
<accession>A0A919A4F6</accession>
<name>A0A919A4F6_9ACTN</name>
<feature type="region of interest" description="Disordered" evidence="1">
    <location>
        <begin position="1"/>
        <end position="31"/>
    </location>
</feature>